<protein>
    <submittedName>
        <fullName evidence="3">DUF6152 family protein</fullName>
    </submittedName>
</protein>
<keyword evidence="2" id="KW-0732">Signal</keyword>
<feature type="region of interest" description="Disordered" evidence="1">
    <location>
        <begin position="129"/>
        <end position="151"/>
    </location>
</feature>
<evidence type="ECO:0000313" key="3">
    <source>
        <dbReference type="EMBL" id="MFD1785437.1"/>
    </source>
</evidence>
<dbReference type="Proteomes" id="UP001597237">
    <property type="component" value="Unassembled WGS sequence"/>
</dbReference>
<comment type="caution">
    <text evidence="3">The sequence shown here is derived from an EMBL/GenBank/DDBJ whole genome shotgun (WGS) entry which is preliminary data.</text>
</comment>
<evidence type="ECO:0000256" key="2">
    <source>
        <dbReference type="SAM" id="SignalP"/>
    </source>
</evidence>
<dbReference type="RefSeq" id="WP_377281499.1">
    <property type="nucleotide sequence ID" value="NZ_JBHRSI010000004.1"/>
</dbReference>
<keyword evidence="4" id="KW-1185">Reference proteome</keyword>
<gene>
    <name evidence="3" type="ORF">ACFSC0_18705</name>
</gene>
<sequence>MIDRRVLTALAGAALLGAGALAQQAYAHHAFAAEFDANAPVRLQGKVTKVEWVNPHAWVHMAVVGKDGKTTNWMVEGGTPNTLLRQGLTRNTLKPGTEIVVRGYQSKDRYCQPACKANGRDVTFPDGRKVFMGSSGTGAPRDGSDPTERPR</sequence>
<dbReference type="Pfam" id="PF19649">
    <property type="entry name" value="DUF6152"/>
    <property type="match status" value="1"/>
</dbReference>
<feature type="signal peptide" evidence="2">
    <location>
        <begin position="1"/>
        <end position="22"/>
    </location>
</feature>
<accession>A0ABW4N696</accession>
<feature type="compositionally biased region" description="Basic and acidic residues" evidence="1">
    <location>
        <begin position="142"/>
        <end position="151"/>
    </location>
</feature>
<name>A0ABW4N696_9CAUL</name>
<proteinExistence type="predicted"/>
<organism evidence="3 4">
    <name type="scientific">Phenylobacterium terrae</name>
    <dbReference type="NCBI Taxonomy" id="2665495"/>
    <lineage>
        <taxon>Bacteria</taxon>
        <taxon>Pseudomonadati</taxon>
        <taxon>Pseudomonadota</taxon>
        <taxon>Alphaproteobacteria</taxon>
        <taxon>Caulobacterales</taxon>
        <taxon>Caulobacteraceae</taxon>
        <taxon>Phenylobacterium</taxon>
    </lineage>
</organism>
<dbReference type="EMBL" id="JBHUEY010000006">
    <property type="protein sequence ID" value="MFD1785437.1"/>
    <property type="molecule type" value="Genomic_DNA"/>
</dbReference>
<evidence type="ECO:0000313" key="4">
    <source>
        <dbReference type="Proteomes" id="UP001597237"/>
    </source>
</evidence>
<reference evidence="4" key="1">
    <citation type="journal article" date="2019" name="Int. J. Syst. Evol. Microbiol.">
        <title>The Global Catalogue of Microorganisms (GCM) 10K type strain sequencing project: providing services to taxonomists for standard genome sequencing and annotation.</title>
        <authorList>
            <consortium name="The Broad Institute Genomics Platform"/>
            <consortium name="The Broad Institute Genome Sequencing Center for Infectious Disease"/>
            <person name="Wu L."/>
            <person name="Ma J."/>
        </authorList>
    </citation>
    <scope>NUCLEOTIDE SEQUENCE [LARGE SCALE GENOMIC DNA]</scope>
    <source>
        <strain evidence="4">DFY28</strain>
    </source>
</reference>
<feature type="chain" id="PRO_5047148108" evidence="2">
    <location>
        <begin position="23"/>
        <end position="151"/>
    </location>
</feature>
<evidence type="ECO:0000256" key="1">
    <source>
        <dbReference type="SAM" id="MobiDB-lite"/>
    </source>
</evidence>
<dbReference type="InterPro" id="IPR046150">
    <property type="entry name" value="DUF6152"/>
</dbReference>